<name>A0A543PFP1_9ACTN</name>
<gene>
    <name evidence="6" type="ORF">FHU33_2305</name>
</gene>
<evidence type="ECO:0000313" key="7">
    <source>
        <dbReference type="Proteomes" id="UP000319865"/>
    </source>
</evidence>
<dbReference type="InterPro" id="IPR003959">
    <property type="entry name" value="ATPase_AAA_core"/>
</dbReference>
<dbReference type="InterPro" id="IPR050221">
    <property type="entry name" value="26S_Proteasome_ATPase"/>
</dbReference>
<dbReference type="EMBL" id="VFQE01000001">
    <property type="protein sequence ID" value="TQN42894.1"/>
    <property type="molecule type" value="Genomic_DNA"/>
</dbReference>
<organism evidence="6 7">
    <name type="scientific">Blastococcus colisei</name>
    <dbReference type="NCBI Taxonomy" id="1564162"/>
    <lineage>
        <taxon>Bacteria</taxon>
        <taxon>Bacillati</taxon>
        <taxon>Actinomycetota</taxon>
        <taxon>Actinomycetes</taxon>
        <taxon>Geodermatophilales</taxon>
        <taxon>Geodermatophilaceae</taxon>
        <taxon>Blastococcus</taxon>
    </lineage>
</organism>
<comment type="caution">
    <text evidence="6">The sequence shown here is derived from an EMBL/GenBank/DDBJ whole genome shotgun (WGS) entry which is preliminary data.</text>
</comment>
<evidence type="ECO:0000256" key="3">
    <source>
        <dbReference type="ARBA" id="ARBA00022840"/>
    </source>
</evidence>
<dbReference type="InterPro" id="IPR003593">
    <property type="entry name" value="AAA+_ATPase"/>
</dbReference>
<evidence type="ECO:0000256" key="1">
    <source>
        <dbReference type="ARBA" id="ARBA00006914"/>
    </source>
</evidence>
<dbReference type="PANTHER" id="PTHR23073">
    <property type="entry name" value="26S PROTEASOME REGULATORY SUBUNIT"/>
    <property type="match status" value="1"/>
</dbReference>
<dbReference type="Pfam" id="PF00004">
    <property type="entry name" value="AAA"/>
    <property type="match status" value="1"/>
</dbReference>
<dbReference type="RefSeq" id="WP_142025470.1">
    <property type="nucleotide sequence ID" value="NZ_VFQE01000001.1"/>
</dbReference>
<protein>
    <submittedName>
        <fullName evidence="6">ATPase family protein associated with various cellular activities (AAA)</fullName>
    </submittedName>
</protein>
<evidence type="ECO:0000256" key="2">
    <source>
        <dbReference type="ARBA" id="ARBA00022741"/>
    </source>
</evidence>
<dbReference type="Gene3D" id="3.40.50.300">
    <property type="entry name" value="P-loop containing nucleotide triphosphate hydrolases"/>
    <property type="match status" value="1"/>
</dbReference>
<evidence type="ECO:0000313" key="6">
    <source>
        <dbReference type="EMBL" id="TQN42894.1"/>
    </source>
</evidence>
<dbReference type="InterPro" id="IPR054472">
    <property type="entry name" value="WHD"/>
</dbReference>
<proteinExistence type="inferred from homology"/>
<comment type="similarity">
    <text evidence="1">Belongs to the AAA ATPase family.</text>
</comment>
<dbReference type="GO" id="GO:0016887">
    <property type="term" value="F:ATP hydrolysis activity"/>
    <property type="evidence" value="ECO:0007669"/>
    <property type="project" value="InterPro"/>
</dbReference>
<keyword evidence="7" id="KW-1185">Reference proteome</keyword>
<dbReference type="SMART" id="SM00382">
    <property type="entry name" value="AAA"/>
    <property type="match status" value="1"/>
</dbReference>
<dbReference type="Pfam" id="PF22977">
    <property type="entry name" value="WHD"/>
    <property type="match status" value="1"/>
</dbReference>
<dbReference type="GO" id="GO:0005524">
    <property type="term" value="F:ATP binding"/>
    <property type="evidence" value="ECO:0007669"/>
    <property type="project" value="UniProtKB-KW"/>
</dbReference>
<dbReference type="OrthoDB" id="9802352at2"/>
<evidence type="ECO:0000256" key="4">
    <source>
        <dbReference type="SAM" id="MobiDB-lite"/>
    </source>
</evidence>
<dbReference type="SUPFAM" id="SSF52540">
    <property type="entry name" value="P-loop containing nucleoside triphosphate hydrolases"/>
    <property type="match status" value="1"/>
</dbReference>
<keyword evidence="3" id="KW-0067">ATP-binding</keyword>
<dbReference type="AlphaFoldDB" id="A0A543PFP1"/>
<dbReference type="InterPro" id="IPR027417">
    <property type="entry name" value="P-loop_NTPase"/>
</dbReference>
<feature type="domain" description="AAA+ ATPase" evidence="5">
    <location>
        <begin position="494"/>
        <end position="626"/>
    </location>
</feature>
<sequence length="748" mass="82159">MSDVDVDAVRRDNDDRLMDATMTWLRALLVPPTRRSRADGPAEPAAPEAVAVARWWGRKETLRPPPVAPAERDPRAAARRARKRLEGALAADPAPRFTRMCDVLGMSPFERDVALLCVAHAVSTEVARLCRAMPESTSGAPTFALSLGLAMDAEFDSVPPERRKGMTRVAAAPEWAALGPDRPLRYWRLIDIAQGPAQALVSSALRMDERVVDHVRGRDHLDDRLASVVDAVPSTHGDAIISATQRTRLVAALRSLQRAAPGRSRLLVQMPGADATTKRLFARWIADAVDRELHRLSLDQIPGDVDLTTAVDLWNRETRLLDVALLVGAPTGTDETTPILSRLLSRLTGLVFLDVREPLPEQDTALVLDALRPDAAEQRAMWEQVLTGTAGDWPERLAGQFRLNGGEIAAVADSVADDDAGADEAGERTWDACRLRARPRLEGLAQRIVTDTTLADVQLPDRERRLLEQVRDQTRHRVRVYDEYGFRSRLSRGLGITALLAGESGTGKTMAAEALANELRLDLYRIDLASVVSKYIGETEKNLRTVFDAAEEGGAVLLFDEADAIFGRRSEVQDSHDRYANIEVSYLLQRMEAYQGLAILTTNMKSALDPAFVRRLRFIITFPFPAAAQRERIWRGIFPTADDKADDPRRSRVPGVDRLDMAALARPGLTGGQIRNTAVNATFLAVAGDGAVTMELLREAAREELRKGGRPFVAADFAGWTTRHDAADEPRVTAGETSRPLVKSGEPS</sequence>
<accession>A0A543PFP1</accession>
<feature type="region of interest" description="Disordered" evidence="4">
    <location>
        <begin position="723"/>
        <end position="748"/>
    </location>
</feature>
<evidence type="ECO:0000259" key="5">
    <source>
        <dbReference type="SMART" id="SM00382"/>
    </source>
</evidence>
<dbReference type="Proteomes" id="UP000319865">
    <property type="component" value="Unassembled WGS sequence"/>
</dbReference>
<dbReference type="CDD" id="cd19481">
    <property type="entry name" value="RecA-like_protease"/>
    <property type="match status" value="1"/>
</dbReference>
<reference evidence="6 7" key="1">
    <citation type="submission" date="2019-06" db="EMBL/GenBank/DDBJ databases">
        <title>Sequencing the genomes of 1000 actinobacteria strains.</title>
        <authorList>
            <person name="Klenk H.-P."/>
        </authorList>
    </citation>
    <scope>NUCLEOTIDE SEQUENCE [LARGE SCALE GENOMIC DNA]</scope>
    <source>
        <strain evidence="6 7">DSM 46837</strain>
    </source>
</reference>
<keyword evidence="2" id="KW-0547">Nucleotide-binding</keyword>